<feature type="transmembrane region" description="Helical" evidence="10">
    <location>
        <begin position="192"/>
        <end position="210"/>
    </location>
</feature>
<evidence type="ECO:0000313" key="13">
    <source>
        <dbReference type="RefSeq" id="XP_060030867.1"/>
    </source>
</evidence>
<evidence type="ECO:0000256" key="7">
    <source>
        <dbReference type="ARBA" id="ARBA00022989"/>
    </source>
</evidence>
<comment type="subcellular location">
    <subcellularLocation>
        <location evidence="1">Cell membrane</location>
        <topology evidence="1">Multi-pass membrane protein</topology>
    </subcellularLocation>
</comment>
<feature type="transmembrane region" description="Helical" evidence="10">
    <location>
        <begin position="408"/>
        <end position="434"/>
    </location>
</feature>
<feature type="transmembrane region" description="Helical" evidence="10">
    <location>
        <begin position="77"/>
        <end position="103"/>
    </location>
</feature>
<evidence type="ECO:0000256" key="10">
    <source>
        <dbReference type="SAM" id="Phobius"/>
    </source>
</evidence>
<feature type="domain" description="Amino acid transporter transmembrane" evidence="11">
    <location>
        <begin position="48"/>
        <end position="430"/>
    </location>
</feature>
<feature type="transmembrane region" description="Helical" evidence="10">
    <location>
        <begin position="124"/>
        <end position="145"/>
    </location>
</feature>
<evidence type="ECO:0000256" key="6">
    <source>
        <dbReference type="ARBA" id="ARBA00022970"/>
    </source>
</evidence>
<proteinExistence type="inferred from homology"/>
<evidence type="ECO:0000256" key="8">
    <source>
        <dbReference type="ARBA" id="ARBA00023136"/>
    </source>
</evidence>
<protein>
    <submittedName>
        <fullName evidence="13">Probable sodium-coupled neutral amino acid transporter 6 isoform X2</fullName>
    </submittedName>
</protein>
<reference evidence="13" key="1">
    <citation type="submission" date="2025-08" db="UniProtKB">
        <authorList>
            <consortium name="RefSeq"/>
        </authorList>
    </citation>
    <scope>IDENTIFICATION</scope>
</reference>
<keyword evidence="3" id="KW-0813">Transport</keyword>
<sequence>MEAPWGTINAQSGWSVSAQQPEEAEAEAEDFSPLLSNELHRLGSPGVSFGFSVFNLMNAIMGSGILALSYVMATTGILGFGLLLLMVALLASYSVHLLLSMCIQTAVTSYEDLGLFAFGFTGKVVVAGTIIIQNIGAMSSYLFIIKVELPAAISEFLSGDHSGSWYLDGQILLVIICVGIVFPLALLPKIGFLGYTSSLSFFFMVFFALVNSNATDDCKPKLFHFSKESAYAIPTMAFSFLCHTSILPIYCELQSPSKQRMQNVTNTAIALSFVVYFISALFGYLTFYDKVASELLQGYSKYLPHDVVVMTVKLCILFAVLLTVPLIHFPARKALMMIFFSNFPFSWIHHSLVTLILNIIIVLLAIYVPDIRNVFGVVGASTSSCLIFIFPGLFYLKLSREDFLSWKKVGPCALLIFGILVGNFSLAFIIFNWVNK</sequence>
<keyword evidence="5 10" id="KW-0812">Transmembrane</keyword>
<organism evidence="12 13">
    <name type="scientific">Erinaceus europaeus</name>
    <name type="common">Western European hedgehog</name>
    <dbReference type="NCBI Taxonomy" id="9365"/>
    <lineage>
        <taxon>Eukaryota</taxon>
        <taxon>Metazoa</taxon>
        <taxon>Chordata</taxon>
        <taxon>Craniata</taxon>
        <taxon>Vertebrata</taxon>
        <taxon>Euteleostomi</taxon>
        <taxon>Mammalia</taxon>
        <taxon>Eutheria</taxon>
        <taxon>Laurasiatheria</taxon>
        <taxon>Eulipotyphla</taxon>
        <taxon>Erinaceidae</taxon>
        <taxon>Erinaceinae</taxon>
        <taxon>Erinaceus</taxon>
    </lineage>
</organism>
<feature type="transmembrane region" description="Helical" evidence="10">
    <location>
        <begin position="307"/>
        <end position="327"/>
    </location>
</feature>
<dbReference type="GeneID" id="103110110"/>
<feature type="transmembrane region" description="Helical" evidence="10">
    <location>
        <begin position="230"/>
        <end position="251"/>
    </location>
</feature>
<evidence type="ECO:0000259" key="11">
    <source>
        <dbReference type="Pfam" id="PF01490"/>
    </source>
</evidence>
<gene>
    <name evidence="13" type="primary">SLC38A6</name>
</gene>
<name>A0ABM3W2S2_ERIEU</name>
<evidence type="ECO:0000313" key="12">
    <source>
        <dbReference type="Proteomes" id="UP001652624"/>
    </source>
</evidence>
<dbReference type="Proteomes" id="UP001652624">
    <property type="component" value="Chromosome 16"/>
</dbReference>
<comment type="similarity">
    <text evidence="2">Belongs to the amino acid/polyamine transporter 2 family.</text>
</comment>
<keyword evidence="12" id="KW-1185">Reference proteome</keyword>
<accession>A0ABM3W2S2</accession>
<keyword evidence="4" id="KW-1003">Cell membrane</keyword>
<keyword evidence="7 10" id="KW-1133">Transmembrane helix</keyword>
<feature type="transmembrane region" description="Helical" evidence="10">
    <location>
        <begin position="374"/>
        <end position="396"/>
    </location>
</feature>
<dbReference type="PANTHER" id="PTHR22950:SF366">
    <property type="entry name" value="SODIUM-COUPLED NEUTRAL AMINO ACID TRANSPORTER 6-RELATED"/>
    <property type="match status" value="1"/>
</dbReference>
<feature type="transmembrane region" description="Helical" evidence="10">
    <location>
        <begin position="49"/>
        <end position="71"/>
    </location>
</feature>
<evidence type="ECO:0000256" key="9">
    <source>
        <dbReference type="ARBA" id="ARBA00023157"/>
    </source>
</evidence>
<dbReference type="PANTHER" id="PTHR22950">
    <property type="entry name" value="AMINO ACID TRANSPORTER"/>
    <property type="match status" value="1"/>
</dbReference>
<keyword evidence="8 10" id="KW-0472">Membrane</keyword>
<evidence type="ECO:0000256" key="4">
    <source>
        <dbReference type="ARBA" id="ARBA00022475"/>
    </source>
</evidence>
<evidence type="ECO:0000256" key="2">
    <source>
        <dbReference type="ARBA" id="ARBA00008066"/>
    </source>
</evidence>
<keyword evidence="9" id="KW-1015">Disulfide bond</keyword>
<evidence type="ECO:0000256" key="3">
    <source>
        <dbReference type="ARBA" id="ARBA00022448"/>
    </source>
</evidence>
<evidence type="ECO:0000256" key="1">
    <source>
        <dbReference type="ARBA" id="ARBA00004651"/>
    </source>
</evidence>
<dbReference type="RefSeq" id="XP_060030867.1">
    <property type="nucleotide sequence ID" value="XM_060174884.1"/>
</dbReference>
<feature type="transmembrane region" description="Helical" evidence="10">
    <location>
        <begin position="263"/>
        <end position="287"/>
    </location>
</feature>
<feature type="transmembrane region" description="Helical" evidence="10">
    <location>
        <begin position="165"/>
        <end position="185"/>
    </location>
</feature>
<feature type="transmembrane region" description="Helical" evidence="10">
    <location>
        <begin position="347"/>
        <end position="368"/>
    </location>
</feature>
<dbReference type="InterPro" id="IPR013057">
    <property type="entry name" value="AA_transpt_TM"/>
</dbReference>
<evidence type="ECO:0000256" key="5">
    <source>
        <dbReference type="ARBA" id="ARBA00022692"/>
    </source>
</evidence>
<keyword evidence="6" id="KW-0029">Amino-acid transport</keyword>
<dbReference type="Pfam" id="PF01490">
    <property type="entry name" value="Aa_trans"/>
    <property type="match status" value="1"/>
</dbReference>